<sequence>MKDGKYGAWPTTEEELISYLHEQENQSHDYNTIAESLANVTVAMFNYFASKQGMTGFQCGWSGMEFIRKTKGIEGPFGIVDGSKLLYPQYDLINQVREWIEDWKPEVGKVAKEKLENDDGMTSPNVRKRWEELAALAK</sequence>
<accession>A0A2Z2KF60</accession>
<evidence type="ECO:0000313" key="1">
    <source>
        <dbReference type="EMBL" id="ASA22595.1"/>
    </source>
</evidence>
<dbReference type="AlphaFoldDB" id="A0A2Z2KF60"/>
<dbReference type="RefSeq" id="WP_087916593.1">
    <property type="nucleotide sequence ID" value="NZ_CP021780.1"/>
</dbReference>
<reference evidence="1 2" key="1">
    <citation type="submission" date="2017-06" db="EMBL/GenBank/DDBJ databases">
        <title>Complete genome sequence of Paenibacillus donghaensis KCTC 13049T isolated from East Sea sediment, South Korea.</title>
        <authorList>
            <person name="Jung B.K."/>
            <person name="Hong S.-J."/>
            <person name="Shin J.-H."/>
        </authorList>
    </citation>
    <scope>NUCLEOTIDE SEQUENCE [LARGE SCALE GENOMIC DNA]</scope>
    <source>
        <strain evidence="1 2">KCTC 13049</strain>
    </source>
</reference>
<evidence type="ECO:0000313" key="2">
    <source>
        <dbReference type="Proteomes" id="UP000249890"/>
    </source>
</evidence>
<name>A0A2Z2KF60_9BACL</name>
<dbReference type="OrthoDB" id="2991155at2"/>
<keyword evidence="2" id="KW-1185">Reference proteome</keyword>
<dbReference type="KEGG" id="pdh:B9T62_18485"/>
<organism evidence="1 2">
    <name type="scientific">Paenibacillus donghaensis</name>
    <dbReference type="NCBI Taxonomy" id="414771"/>
    <lineage>
        <taxon>Bacteria</taxon>
        <taxon>Bacillati</taxon>
        <taxon>Bacillota</taxon>
        <taxon>Bacilli</taxon>
        <taxon>Bacillales</taxon>
        <taxon>Paenibacillaceae</taxon>
        <taxon>Paenibacillus</taxon>
    </lineage>
</organism>
<dbReference type="Proteomes" id="UP000249890">
    <property type="component" value="Chromosome"/>
</dbReference>
<proteinExistence type="predicted"/>
<protein>
    <submittedName>
        <fullName evidence="1">Uncharacterized protein</fullName>
    </submittedName>
</protein>
<gene>
    <name evidence="1" type="ORF">B9T62_18485</name>
</gene>
<dbReference type="EMBL" id="CP021780">
    <property type="protein sequence ID" value="ASA22595.1"/>
    <property type="molecule type" value="Genomic_DNA"/>
</dbReference>